<feature type="transmembrane region" description="Helical" evidence="6">
    <location>
        <begin position="63"/>
        <end position="83"/>
    </location>
</feature>
<keyword evidence="3 6" id="KW-1133">Transmembrane helix</keyword>
<feature type="transmembrane region" description="Helical" evidence="6">
    <location>
        <begin position="147"/>
        <end position="167"/>
    </location>
</feature>
<evidence type="ECO:0000256" key="4">
    <source>
        <dbReference type="ARBA" id="ARBA00023136"/>
    </source>
</evidence>
<name>A0A1I4VT89_9GAMM</name>
<feature type="transmembrane region" description="Helical" evidence="6">
    <location>
        <begin position="269"/>
        <end position="288"/>
    </location>
</feature>
<feature type="region of interest" description="Disordered" evidence="5">
    <location>
        <begin position="1"/>
        <end position="42"/>
    </location>
</feature>
<feature type="transmembrane region" description="Helical" evidence="6">
    <location>
        <begin position="195"/>
        <end position="214"/>
    </location>
</feature>
<dbReference type="PANTHER" id="PTHR30520">
    <property type="entry name" value="FORMATE TRANSPORTER-RELATED"/>
    <property type="match status" value="1"/>
</dbReference>
<keyword evidence="8" id="KW-1185">Reference proteome</keyword>
<dbReference type="GO" id="GO:0005886">
    <property type="term" value="C:plasma membrane"/>
    <property type="evidence" value="ECO:0007669"/>
    <property type="project" value="TreeGrafter"/>
</dbReference>
<evidence type="ECO:0000313" key="7">
    <source>
        <dbReference type="EMBL" id="SFN04518.1"/>
    </source>
</evidence>
<proteinExistence type="predicted"/>
<dbReference type="EMBL" id="FOVF01000003">
    <property type="protein sequence ID" value="SFN04518.1"/>
    <property type="molecule type" value="Genomic_DNA"/>
</dbReference>
<dbReference type="InterPro" id="IPR023271">
    <property type="entry name" value="Aquaporin-like"/>
</dbReference>
<gene>
    <name evidence="7" type="ORF">SAMN05216289_10333</name>
</gene>
<evidence type="ECO:0000256" key="6">
    <source>
        <dbReference type="SAM" id="Phobius"/>
    </source>
</evidence>
<reference evidence="7 8" key="1">
    <citation type="submission" date="2016-10" db="EMBL/GenBank/DDBJ databases">
        <authorList>
            <person name="de Groot N.N."/>
        </authorList>
    </citation>
    <scope>NUCLEOTIDE SEQUENCE [LARGE SCALE GENOMIC DNA]</scope>
    <source>
        <strain evidence="7 8">CGMCC 1.7659</strain>
    </source>
</reference>
<dbReference type="InterPro" id="IPR000292">
    <property type="entry name" value="For/NO2_transpt"/>
</dbReference>
<keyword evidence="4 6" id="KW-0472">Membrane</keyword>
<dbReference type="RefSeq" id="WP_092404709.1">
    <property type="nucleotide sequence ID" value="NZ_FOVF01000003.1"/>
</dbReference>
<evidence type="ECO:0000313" key="8">
    <source>
        <dbReference type="Proteomes" id="UP000198575"/>
    </source>
</evidence>
<dbReference type="GO" id="GO:0015499">
    <property type="term" value="F:formate transmembrane transporter activity"/>
    <property type="evidence" value="ECO:0007669"/>
    <property type="project" value="TreeGrafter"/>
</dbReference>
<protein>
    <submittedName>
        <fullName evidence="7">Formate/nitrite transporter FocA, FNT family</fullName>
    </submittedName>
</protein>
<keyword evidence="2 6" id="KW-0812">Transmembrane</keyword>
<evidence type="ECO:0000256" key="5">
    <source>
        <dbReference type="SAM" id="MobiDB-lite"/>
    </source>
</evidence>
<dbReference type="OrthoDB" id="9786493at2"/>
<sequence length="292" mass="31335">MSTRKPSTKGPGQAAKAETDETIGESFALSPDEASEVEESRPPRVQVLHETIRRQGEEELHRSATALAWSALAAGLSMGFSMLARALLRTHLPEASGGFLIENFGYTIGFLIVILARQQLFTENTITAVLPVMTVPSLGTFARLLRLWGIVLVGNLVGVALFAYGVLHMQVVDEPVRTSIADLGTGIMHNVPWQMFTKGIVAGWLIATMVWLLPGAGTSRALIVLLVTYLVGIGGFTHIIVGSTEVLYLVFLGQATFASYLFDFALPTLAGNIVGGSVIFALISHAQVRSDD</sequence>
<feature type="transmembrane region" description="Helical" evidence="6">
    <location>
        <begin position="221"/>
        <end position="240"/>
    </location>
</feature>
<dbReference type="Gene3D" id="1.20.1080.10">
    <property type="entry name" value="Glycerol uptake facilitator protein"/>
    <property type="match status" value="1"/>
</dbReference>
<feature type="transmembrane region" description="Helical" evidence="6">
    <location>
        <begin position="95"/>
        <end position="116"/>
    </location>
</feature>
<organism evidence="7 8">
    <name type="scientific">Dokdonella immobilis</name>
    <dbReference type="NCBI Taxonomy" id="578942"/>
    <lineage>
        <taxon>Bacteria</taxon>
        <taxon>Pseudomonadati</taxon>
        <taxon>Pseudomonadota</taxon>
        <taxon>Gammaproteobacteria</taxon>
        <taxon>Lysobacterales</taxon>
        <taxon>Rhodanobacteraceae</taxon>
        <taxon>Dokdonella</taxon>
    </lineage>
</organism>
<dbReference type="Pfam" id="PF01226">
    <property type="entry name" value="Form_Nir_trans"/>
    <property type="match status" value="1"/>
</dbReference>
<dbReference type="Proteomes" id="UP000198575">
    <property type="component" value="Unassembled WGS sequence"/>
</dbReference>
<accession>A0A1I4VT89</accession>
<evidence type="ECO:0000256" key="1">
    <source>
        <dbReference type="ARBA" id="ARBA00004141"/>
    </source>
</evidence>
<dbReference type="AlphaFoldDB" id="A0A1I4VT89"/>
<comment type="subcellular location">
    <subcellularLocation>
        <location evidence="1">Membrane</location>
        <topology evidence="1">Multi-pass membrane protein</topology>
    </subcellularLocation>
</comment>
<evidence type="ECO:0000256" key="2">
    <source>
        <dbReference type="ARBA" id="ARBA00022692"/>
    </source>
</evidence>
<evidence type="ECO:0000256" key="3">
    <source>
        <dbReference type="ARBA" id="ARBA00022989"/>
    </source>
</evidence>
<dbReference type="PANTHER" id="PTHR30520:SF2">
    <property type="entry name" value="INNER MEMBRANE PROTEIN YFDC"/>
    <property type="match status" value="1"/>
</dbReference>
<dbReference type="STRING" id="578942.SAMN05216289_10333"/>